<accession>A0A9N9R4G6</accession>
<gene>
    <name evidence="6" type="ORF">DIATSA_LOCUS7612</name>
</gene>
<name>A0A9N9R4G6_9NEOP</name>
<dbReference type="OrthoDB" id="1607513at2759"/>
<feature type="compositionally biased region" description="Acidic residues" evidence="4">
    <location>
        <begin position="1"/>
        <end position="22"/>
    </location>
</feature>
<evidence type="ECO:0000256" key="1">
    <source>
        <dbReference type="ARBA" id="ARBA00022723"/>
    </source>
</evidence>
<evidence type="ECO:0000313" key="7">
    <source>
        <dbReference type="Proteomes" id="UP001153714"/>
    </source>
</evidence>
<keyword evidence="7" id="KW-1185">Reference proteome</keyword>
<dbReference type="SUPFAM" id="SSF57667">
    <property type="entry name" value="beta-beta-alpha zinc fingers"/>
    <property type="match status" value="3"/>
</dbReference>
<feature type="domain" description="BED-type" evidence="5">
    <location>
        <begin position="33"/>
        <end position="76"/>
    </location>
</feature>
<dbReference type="GO" id="GO:0005634">
    <property type="term" value="C:nucleus"/>
    <property type="evidence" value="ECO:0007669"/>
    <property type="project" value="TreeGrafter"/>
</dbReference>
<dbReference type="GO" id="GO:0008270">
    <property type="term" value="F:zinc ion binding"/>
    <property type="evidence" value="ECO:0007669"/>
    <property type="project" value="UniProtKB-KW"/>
</dbReference>
<evidence type="ECO:0000256" key="4">
    <source>
        <dbReference type="SAM" id="MobiDB-lite"/>
    </source>
</evidence>
<dbReference type="InterPro" id="IPR003656">
    <property type="entry name" value="Znf_BED"/>
</dbReference>
<sequence>MVSEVESEDEEIMTETYLEEESEQIREKHPRTSVVWKYYEPPNREERTAVCKCCQETLSYKSSISNLKKHLQRKHKMFNKHKFEEEMLTETYLEEESIVRKPSNRTSIAWDYFTIKDDIKKIATCKVCDSDRSYLTSTSNLVKHVRRKHGMGYFVDVDNEDDDTNLKESDAVSHKRSSLWLYFKSIDKVQNIAMCLICKKRLSYLTSITNLKRHLTRKHPHLQVNGIMNTKNMLLASDGQLYEIDDSEKPEVLDDNDEDDDQNADPMEIYLDEADGEIVTKSTKKPVKNFKKVVVDESNDSSDNEITFKKRYIKKNNDSLDKFGKYLVSLLRELPQAVSNQLQADFVKQIMNYQNNETVDVNNRYVTTITECDVDEKVAVSSASNDGAFIKNDNS</sequence>
<keyword evidence="3" id="KW-0862">Zinc</keyword>
<keyword evidence="1" id="KW-0479">Metal-binding</keyword>
<dbReference type="InterPro" id="IPR036236">
    <property type="entry name" value="Znf_C2H2_sf"/>
</dbReference>
<dbReference type="EMBL" id="OU893351">
    <property type="protein sequence ID" value="CAG9789920.1"/>
    <property type="molecule type" value="Genomic_DNA"/>
</dbReference>
<feature type="domain" description="BED-type" evidence="5">
    <location>
        <begin position="109"/>
        <end position="149"/>
    </location>
</feature>
<evidence type="ECO:0000256" key="3">
    <source>
        <dbReference type="ARBA" id="ARBA00022833"/>
    </source>
</evidence>
<evidence type="ECO:0000259" key="5">
    <source>
        <dbReference type="Pfam" id="PF02892"/>
    </source>
</evidence>
<reference evidence="6" key="1">
    <citation type="submission" date="2021-12" db="EMBL/GenBank/DDBJ databases">
        <authorList>
            <person name="King R."/>
        </authorList>
    </citation>
    <scope>NUCLEOTIDE SEQUENCE</scope>
</reference>
<dbReference type="SMART" id="SM00614">
    <property type="entry name" value="ZnF_BED"/>
    <property type="match status" value="3"/>
</dbReference>
<keyword evidence="2" id="KW-0863">Zinc-finger</keyword>
<evidence type="ECO:0000256" key="2">
    <source>
        <dbReference type="ARBA" id="ARBA00022771"/>
    </source>
</evidence>
<dbReference type="Proteomes" id="UP001153714">
    <property type="component" value="Chromosome 20"/>
</dbReference>
<organism evidence="6 7">
    <name type="scientific">Diatraea saccharalis</name>
    <name type="common">sugarcane borer</name>
    <dbReference type="NCBI Taxonomy" id="40085"/>
    <lineage>
        <taxon>Eukaryota</taxon>
        <taxon>Metazoa</taxon>
        <taxon>Ecdysozoa</taxon>
        <taxon>Arthropoda</taxon>
        <taxon>Hexapoda</taxon>
        <taxon>Insecta</taxon>
        <taxon>Pterygota</taxon>
        <taxon>Neoptera</taxon>
        <taxon>Endopterygota</taxon>
        <taxon>Lepidoptera</taxon>
        <taxon>Glossata</taxon>
        <taxon>Ditrysia</taxon>
        <taxon>Pyraloidea</taxon>
        <taxon>Crambidae</taxon>
        <taxon>Crambinae</taxon>
        <taxon>Diatraea</taxon>
    </lineage>
</organism>
<feature type="domain" description="BED-type" evidence="5">
    <location>
        <begin position="177"/>
        <end position="220"/>
    </location>
</feature>
<dbReference type="PANTHER" id="PTHR34396">
    <property type="entry name" value="OS03G0264950 PROTEIN-RELATED"/>
    <property type="match status" value="1"/>
</dbReference>
<dbReference type="GO" id="GO:0006357">
    <property type="term" value="P:regulation of transcription by RNA polymerase II"/>
    <property type="evidence" value="ECO:0007669"/>
    <property type="project" value="TreeGrafter"/>
</dbReference>
<dbReference type="AlphaFoldDB" id="A0A9N9R4G6"/>
<reference evidence="6" key="2">
    <citation type="submission" date="2022-10" db="EMBL/GenBank/DDBJ databases">
        <authorList>
            <consortium name="ENA_rothamsted_submissions"/>
            <consortium name="culmorum"/>
            <person name="King R."/>
        </authorList>
    </citation>
    <scope>NUCLEOTIDE SEQUENCE</scope>
</reference>
<dbReference type="InterPro" id="IPR053031">
    <property type="entry name" value="Cuticle_assoc_protein"/>
</dbReference>
<evidence type="ECO:0000313" key="6">
    <source>
        <dbReference type="EMBL" id="CAG9789920.1"/>
    </source>
</evidence>
<dbReference type="PANTHER" id="PTHR34396:SF25">
    <property type="entry name" value="BOUNDARY ELEMENT ASSOCIATED FACTOR"/>
    <property type="match status" value="1"/>
</dbReference>
<proteinExistence type="predicted"/>
<feature type="region of interest" description="Disordered" evidence="4">
    <location>
        <begin position="1"/>
        <end position="23"/>
    </location>
</feature>
<protein>
    <recommendedName>
        <fullName evidence="5">BED-type domain-containing protein</fullName>
    </recommendedName>
</protein>
<dbReference type="Pfam" id="PF02892">
    <property type="entry name" value="zf-BED"/>
    <property type="match status" value="3"/>
</dbReference>
<dbReference type="GO" id="GO:1990837">
    <property type="term" value="F:sequence-specific double-stranded DNA binding"/>
    <property type="evidence" value="ECO:0007669"/>
    <property type="project" value="TreeGrafter"/>
</dbReference>